<sequence length="368" mass="43188">MKRKQMNNISWNFKSWAIFILFAGIINASGLSFNLTNEIGFFKYGTRFLNIEYYIWLWGYLISYFIAYILHFLTFWLVKKSNKIQIPNLQLEDNFYWIAIFKFVKDKEQSSKSPSILKNILLRVISPDYSFASSFKAILWSENLNSKCPRRKDEGHYNSISKKYIQCEEERGKYNCEIHQQKNRRKDFVIYSNWGNVVIASIICIIATFKVEGVFYTFLVFHLLSRIIEVVFAFYKDVVGAKMNYSNLSIGYKSSNLKRGNRISLALHSYFEFILLFCCIYYLSGTYITNSFNNGSMTSFIDYFLYSMSVSAYNFSLDLGTTTFGKVIHVSQVFSSMTLVILSIATYIGMKDEMSEYEIIEWQEDDYI</sequence>
<accession>A0ABS5LAY4</accession>
<evidence type="ECO:0000313" key="2">
    <source>
        <dbReference type="EMBL" id="MBS2967791.1"/>
    </source>
</evidence>
<feature type="transmembrane region" description="Helical" evidence="1">
    <location>
        <begin position="54"/>
        <end position="78"/>
    </location>
</feature>
<keyword evidence="3" id="KW-1185">Reference proteome</keyword>
<proteinExistence type="predicted"/>
<gene>
    <name evidence="2" type="ORF">J9317_03250</name>
</gene>
<dbReference type="RefSeq" id="WP_211556457.1">
    <property type="nucleotide sequence ID" value="NZ_JAGVRK010000001.1"/>
</dbReference>
<evidence type="ECO:0000256" key="1">
    <source>
        <dbReference type="SAM" id="Phobius"/>
    </source>
</evidence>
<feature type="transmembrane region" description="Helical" evidence="1">
    <location>
        <begin position="263"/>
        <end position="283"/>
    </location>
</feature>
<evidence type="ECO:0008006" key="4">
    <source>
        <dbReference type="Google" id="ProtNLM"/>
    </source>
</evidence>
<keyword evidence="1" id="KW-0812">Transmembrane</keyword>
<feature type="transmembrane region" description="Helical" evidence="1">
    <location>
        <begin position="327"/>
        <end position="348"/>
    </location>
</feature>
<dbReference type="Proteomes" id="UP000682403">
    <property type="component" value="Unassembled WGS sequence"/>
</dbReference>
<evidence type="ECO:0000313" key="3">
    <source>
        <dbReference type="Proteomes" id="UP000682403"/>
    </source>
</evidence>
<keyword evidence="1" id="KW-1133">Transmembrane helix</keyword>
<protein>
    <recommendedName>
        <fullName evidence="4">Potassium channel domain-containing protein</fullName>
    </recommendedName>
</protein>
<dbReference type="EMBL" id="JAGVRK010000001">
    <property type="protein sequence ID" value="MBS2967791.1"/>
    <property type="molecule type" value="Genomic_DNA"/>
</dbReference>
<organism evidence="2 3">
    <name type="scientific">Metabacillus flavus</name>
    <dbReference type="NCBI Taxonomy" id="2823519"/>
    <lineage>
        <taxon>Bacteria</taxon>
        <taxon>Bacillati</taxon>
        <taxon>Bacillota</taxon>
        <taxon>Bacilli</taxon>
        <taxon>Bacillales</taxon>
        <taxon>Bacillaceae</taxon>
        <taxon>Metabacillus</taxon>
    </lineage>
</organism>
<feature type="transmembrane region" description="Helical" evidence="1">
    <location>
        <begin position="188"/>
        <end position="209"/>
    </location>
</feature>
<name>A0ABS5LAY4_9BACI</name>
<reference evidence="2 3" key="1">
    <citation type="submission" date="2021-04" db="EMBL/GenBank/DDBJ databases">
        <title>Metabacillus sp. strain KIGAM252 whole genome sequence.</title>
        <authorList>
            <person name="Seo M.-J."/>
            <person name="Cho E.-S."/>
            <person name="Hwang C.Y."/>
            <person name="Yoon D.J."/>
        </authorList>
    </citation>
    <scope>NUCLEOTIDE SEQUENCE [LARGE SCALE GENOMIC DNA]</scope>
    <source>
        <strain evidence="2 3">KIGAM252</strain>
    </source>
</reference>
<feature type="transmembrane region" description="Helical" evidence="1">
    <location>
        <begin position="215"/>
        <end position="235"/>
    </location>
</feature>
<comment type="caution">
    <text evidence="2">The sequence shown here is derived from an EMBL/GenBank/DDBJ whole genome shotgun (WGS) entry which is preliminary data.</text>
</comment>
<keyword evidence="1" id="KW-0472">Membrane</keyword>